<protein>
    <submittedName>
        <fullName evidence="6">Polygalacturonase</fullName>
    </submittedName>
</protein>
<comment type="similarity">
    <text evidence="1 4">Belongs to the glycosyl hydrolase 28 family.</text>
</comment>
<comment type="caution">
    <text evidence="6">The sequence shown here is derived from an EMBL/GenBank/DDBJ whole genome shotgun (WGS) entry which is preliminary data.</text>
</comment>
<reference evidence="6 7" key="1">
    <citation type="submission" date="2018-04" db="EMBL/GenBank/DDBJ databases">
        <title>Genomic Encyclopedia of Archaeal and Bacterial Type Strains, Phase II (KMG-II): from individual species to whole genera.</title>
        <authorList>
            <person name="Goeker M."/>
        </authorList>
    </citation>
    <scope>NUCLEOTIDE SEQUENCE [LARGE SCALE GENOMIC DNA]</scope>
    <source>
        <strain evidence="6 7">DSM 26809</strain>
    </source>
</reference>
<dbReference type="SUPFAM" id="SSF51126">
    <property type="entry name" value="Pectin lyase-like"/>
    <property type="match status" value="1"/>
</dbReference>
<dbReference type="PANTHER" id="PTHR31339">
    <property type="entry name" value="PECTIN LYASE-RELATED"/>
    <property type="match status" value="1"/>
</dbReference>
<dbReference type="Gene3D" id="2.160.20.10">
    <property type="entry name" value="Single-stranded right-handed beta-helix, Pectin lyase-like"/>
    <property type="match status" value="1"/>
</dbReference>
<evidence type="ECO:0000256" key="3">
    <source>
        <dbReference type="ARBA" id="ARBA00023295"/>
    </source>
</evidence>
<evidence type="ECO:0000313" key="7">
    <source>
        <dbReference type="Proteomes" id="UP000244168"/>
    </source>
</evidence>
<dbReference type="InterPro" id="IPR012334">
    <property type="entry name" value="Pectin_lyas_fold"/>
</dbReference>
<dbReference type="RefSeq" id="WP_170113637.1">
    <property type="nucleotide sequence ID" value="NZ_CP160205.1"/>
</dbReference>
<name>A0A2T5J6Y5_9SPHI</name>
<dbReference type="SMART" id="SM00710">
    <property type="entry name" value="PbH1"/>
    <property type="match status" value="5"/>
</dbReference>
<evidence type="ECO:0000256" key="4">
    <source>
        <dbReference type="RuleBase" id="RU361169"/>
    </source>
</evidence>
<dbReference type="InterPro" id="IPR006626">
    <property type="entry name" value="PbH1"/>
</dbReference>
<keyword evidence="7" id="KW-1185">Reference proteome</keyword>
<dbReference type="InterPro" id="IPR024535">
    <property type="entry name" value="RHGA/B-epi-like_pectate_lyase"/>
</dbReference>
<keyword evidence="2 4" id="KW-0378">Hydrolase</keyword>
<evidence type="ECO:0000256" key="2">
    <source>
        <dbReference type="ARBA" id="ARBA00022801"/>
    </source>
</evidence>
<dbReference type="InterPro" id="IPR051801">
    <property type="entry name" value="GH28_Enzymes"/>
</dbReference>
<dbReference type="PANTHER" id="PTHR31339:SF9">
    <property type="entry name" value="PLASMIN AND FIBRONECTIN-BINDING PROTEIN A"/>
    <property type="match status" value="1"/>
</dbReference>
<dbReference type="Pfam" id="PF12708">
    <property type="entry name" value="Pect-lyase_RHGA_epim"/>
    <property type="match status" value="1"/>
</dbReference>
<evidence type="ECO:0000259" key="5">
    <source>
        <dbReference type="Pfam" id="PF12708"/>
    </source>
</evidence>
<dbReference type="GO" id="GO:0004650">
    <property type="term" value="F:polygalacturonase activity"/>
    <property type="evidence" value="ECO:0007669"/>
    <property type="project" value="InterPro"/>
</dbReference>
<gene>
    <name evidence="6" type="ORF">C8P68_10636</name>
</gene>
<accession>A0A2T5J6Y5</accession>
<dbReference type="InterPro" id="IPR011050">
    <property type="entry name" value="Pectin_lyase_fold/virulence"/>
</dbReference>
<dbReference type="PROSITE" id="PS00502">
    <property type="entry name" value="POLYGALACTURONASE"/>
    <property type="match status" value="1"/>
</dbReference>
<dbReference type="GO" id="GO:0005975">
    <property type="term" value="P:carbohydrate metabolic process"/>
    <property type="evidence" value="ECO:0007669"/>
    <property type="project" value="InterPro"/>
</dbReference>
<evidence type="ECO:0000256" key="1">
    <source>
        <dbReference type="ARBA" id="ARBA00008834"/>
    </source>
</evidence>
<keyword evidence="3 4" id="KW-0326">Glycosidase</keyword>
<dbReference type="EMBL" id="QAOQ01000006">
    <property type="protein sequence ID" value="PTQ94826.1"/>
    <property type="molecule type" value="Genomic_DNA"/>
</dbReference>
<dbReference type="InterPro" id="IPR000743">
    <property type="entry name" value="Glyco_hydro_28"/>
</dbReference>
<proteinExistence type="inferred from homology"/>
<feature type="domain" description="Rhamnogalacturonase A/B/Epimerase-like pectate lyase" evidence="5">
    <location>
        <begin position="33"/>
        <end position="85"/>
    </location>
</feature>
<dbReference type="Pfam" id="PF00295">
    <property type="entry name" value="Glyco_hydro_28"/>
    <property type="match status" value="1"/>
</dbReference>
<evidence type="ECO:0000313" key="6">
    <source>
        <dbReference type="EMBL" id="PTQ94826.1"/>
    </source>
</evidence>
<sequence>MKKILIICLAPAVVIAAMAFIKPVAKPAKRYLVTTYGAKGDSATLNTQAIQKTIDECSAKGGGVVVIPKGIFRSGAIFLKKDVDLYVEKDGVLKGSADQQDYPQIATRWEGEERQWTSAFVNIIDQEGTHISGEGTIDGSGDIWESRSPRRMGGVAGGSNGNATPVVNRPAGPRLGRPRLICFQNCKHVVIENLHLHNQAVWCLHILYSTDVTARNLNITANHNIPSSDGIDVDSSNGTHITKCFIDVNDDCISIKSGKDDDGRRVNRPCENVLIDDCHFAYGHGGVAMGSEVTGGIKNVMINNCVMDGSNWAPIRFKSQPSRGGVVENITYQNIELKDTKKAFEFNMAWRLVGTVREQAKVPTIVRNILIKNVSGTVAAVGDMSGLDNSPIEGVKFVDCHIKAQTGLILHNVTKLDTAGLNISVVSGPKVIMK</sequence>
<dbReference type="AlphaFoldDB" id="A0A2T5J6Y5"/>
<organism evidence="6 7">
    <name type="scientific">Mucilaginibacter yixingensis</name>
    <dbReference type="NCBI Taxonomy" id="1295612"/>
    <lineage>
        <taxon>Bacteria</taxon>
        <taxon>Pseudomonadati</taxon>
        <taxon>Bacteroidota</taxon>
        <taxon>Sphingobacteriia</taxon>
        <taxon>Sphingobacteriales</taxon>
        <taxon>Sphingobacteriaceae</taxon>
        <taxon>Mucilaginibacter</taxon>
    </lineage>
</organism>
<dbReference type="Proteomes" id="UP000244168">
    <property type="component" value="Unassembled WGS sequence"/>
</dbReference>